<proteinExistence type="predicted"/>
<comment type="caution">
    <text evidence="1">The sequence shown here is derived from an EMBL/GenBank/DDBJ whole genome shotgun (WGS) entry which is preliminary data.</text>
</comment>
<accession>A0A2T5UU05</accession>
<dbReference type="RefSeq" id="WP_107991876.1">
    <property type="nucleotide sequence ID" value="NZ_QAYG01000013.1"/>
</dbReference>
<organism evidence="1 2">
    <name type="scientific">Breoghania corrubedonensis</name>
    <dbReference type="NCBI Taxonomy" id="665038"/>
    <lineage>
        <taxon>Bacteria</taxon>
        <taxon>Pseudomonadati</taxon>
        <taxon>Pseudomonadota</taxon>
        <taxon>Alphaproteobacteria</taxon>
        <taxon>Hyphomicrobiales</taxon>
        <taxon>Stappiaceae</taxon>
        <taxon>Breoghania</taxon>
    </lineage>
</organism>
<evidence type="ECO:0000313" key="1">
    <source>
        <dbReference type="EMBL" id="PTW55007.1"/>
    </source>
</evidence>
<dbReference type="OrthoDB" id="7916294at2"/>
<reference evidence="1 2" key="1">
    <citation type="submission" date="2018-04" db="EMBL/GenBank/DDBJ databases">
        <title>Genomic Encyclopedia of Archaeal and Bacterial Type Strains, Phase II (KMG-II): from individual species to whole genera.</title>
        <authorList>
            <person name="Goeker M."/>
        </authorList>
    </citation>
    <scope>NUCLEOTIDE SEQUENCE [LARGE SCALE GENOMIC DNA]</scope>
    <source>
        <strain evidence="1 2">DSM 23382</strain>
    </source>
</reference>
<sequence>MKQTSCKNPSHTRNWLLGGLGALAIAGVAAGVIYPSIAANAAANPPIPESAALSNWKENGADGRYVLQMLEGSAPTGVVTGKVLSDTQCTPDEQGINHCHNEISLPDGTTITVIDNHSMMVNRCLNPGDRLTLEQLETGWIVGTLANPSQG</sequence>
<name>A0A2T5UU05_9HYPH</name>
<keyword evidence="2" id="KW-1185">Reference proteome</keyword>
<dbReference type="EMBL" id="QAYG01000013">
    <property type="protein sequence ID" value="PTW55007.1"/>
    <property type="molecule type" value="Genomic_DNA"/>
</dbReference>
<dbReference type="AlphaFoldDB" id="A0A2T5UU05"/>
<protein>
    <submittedName>
        <fullName evidence="1">Uncharacterized protein</fullName>
    </submittedName>
</protein>
<dbReference type="Proteomes" id="UP000244081">
    <property type="component" value="Unassembled WGS sequence"/>
</dbReference>
<gene>
    <name evidence="1" type="ORF">C8N35_11348</name>
</gene>
<evidence type="ECO:0000313" key="2">
    <source>
        <dbReference type="Proteomes" id="UP000244081"/>
    </source>
</evidence>